<evidence type="ECO:0000256" key="2">
    <source>
        <dbReference type="SAM" id="Coils"/>
    </source>
</evidence>
<dbReference type="InterPro" id="IPR026983">
    <property type="entry name" value="DHC"/>
</dbReference>
<proteinExistence type="inferred from homology"/>
<sequence>MVVASARAEEVLLQVTKQANAAQTVKAQVQTVKDRAQVLVDAIGREKANAEEKLEAAKPALQEAEAALETIKPSHIATVRKLGRPPHLIMRIMDCVAILFKRPLDPDTINAETVELMEPYFNMEDFNFTQAKRTCGDVAGLCSWTKAMASFFAVNKEVLPLK</sequence>
<comment type="similarity">
    <text evidence="1">Belongs to the dynein heavy chain family.</text>
</comment>
<dbReference type="AlphaFoldDB" id="A0A3P7M627"/>
<dbReference type="OrthoDB" id="6373779at2759"/>
<dbReference type="Pfam" id="PF12777">
    <property type="entry name" value="MT"/>
    <property type="match status" value="1"/>
</dbReference>
<evidence type="ECO:0000313" key="5">
    <source>
        <dbReference type="Proteomes" id="UP000281553"/>
    </source>
</evidence>
<organism evidence="4 5">
    <name type="scientific">Dibothriocephalus latus</name>
    <name type="common">Fish tapeworm</name>
    <name type="synonym">Diphyllobothrium latum</name>
    <dbReference type="NCBI Taxonomy" id="60516"/>
    <lineage>
        <taxon>Eukaryota</taxon>
        <taxon>Metazoa</taxon>
        <taxon>Spiralia</taxon>
        <taxon>Lophotrochozoa</taxon>
        <taxon>Platyhelminthes</taxon>
        <taxon>Cestoda</taxon>
        <taxon>Eucestoda</taxon>
        <taxon>Diphyllobothriidea</taxon>
        <taxon>Diphyllobothriidae</taxon>
        <taxon>Dibothriocephalus</taxon>
    </lineage>
</organism>
<feature type="non-terminal residue" evidence="4">
    <location>
        <position position="162"/>
    </location>
</feature>
<reference evidence="4 5" key="1">
    <citation type="submission" date="2018-11" db="EMBL/GenBank/DDBJ databases">
        <authorList>
            <consortium name="Pathogen Informatics"/>
        </authorList>
    </citation>
    <scope>NUCLEOTIDE SEQUENCE [LARGE SCALE GENOMIC DNA]</scope>
</reference>
<dbReference type="GO" id="GO:0005858">
    <property type="term" value="C:axonemal dynein complex"/>
    <property type="evidence" value="ECO:0007669"/>
    <property type="project" value="TreeGrafter"/>
</dbReference>
<keyword evidence="2" id="KW-0175">Coiled coil</keyword>
<protein>
    <recommendedName>
        <fullName evidence="3">Dynein heavy chain coiled coil stalk domain-containing protein</fullName>
    </recommendedName>
</protein>
<dbReference type="Gene3D" id="1.20.920.60">
    <property type="match status" value="1"/>
</dbReference>
<dbReference type="InterPro" id="IPR024743">
    <property type="entry name" value="Dynein_HC_stalk"/>
</dbReference>
<keyword evidence="5" id="KW-1185">Reference proteome</keyword>
<dbReference type="Proteomes" id="UP000281553">
    <property type="component" value="Unassembled WGS sequence"/>
</dbReference>
<dbReference type="PANTHER" id="PTHR46532:SF4">
    <property type="entry name" value="AAA+ ATPASE DOMAIN-CONTAINING PROTEIN"/>
    <property type="match status" value="1"/>
</dbReference>
<gene>
    <name evidence="4" type="ORF">DILT_LOCUS13393</name>
</gene>
<feature type="domain" description="Dynein heavy chain coiled coil stalk" evidence="3">
    <location>
        <begin position="14"/>
        <end position="100"/>
    </location>
</feature>
<evidence type="ECO:0000259" key="3">
    <source>
        <dbReference type="Pfam" id="PF12777"/>
    </source>
</evidence>
<feature type="coiled-coil region" evidence="2">
    <location>
        <begin position="33"/>
        <end position="67"/>
    </location>
</feature>
<evidence type="ECO:0000313" key="4">
    <source>
        <dbReference type="EMBL" id="VDN19317.1"/>
    </source>
</evidence>
<dbReference type="Gene3D" id="1.20.920.20">
    <property type="match status" value="1"/>
</dbReference>
<evidence type="ECO:0000256" key="1">
    <source>
        <dbReference type="ARBA" id="ARBA00008887"/>
    </source>
</evidence>
<dbReference type="GO" id="GO:0051959">
    <property type="term" value="F:dynein light intermediate chain binding"/>
    <property type="evidence" value="ECO:0007669"/>
    <property type="project" value="InterPro"/>
</dbReference>
<accession>A0A3P7M627</accession>
<dbReference type="GO" id="GO:0007018">
    <property type="term" value="P:microtubule-based movement"/>
    <property type="evidence" value="ECO:0007669"/>
    <property type="project" value="InterPro"/>
</dbReference>
<dbReference type="GO" id="GO:0045505">
    <property type="term" value="F:dynein intermediate chain binding"/>
    <property type="evidence" value="ECO:0007669"/>
    <property type="project" value="InterPro"/>
</dbReference>
<dbReference type="EMBL" id="UYRU01070103">
    <property type="protein sequence ID" value="VDN19317.1"/>
    <property type="molecule type" value="Genomic_DNA"/>
</dbReference>
<name>A0A3P7M627_DIBLA</name>
<dbReference type="PANTHER" id="PTHR46532">
    <property type="entry name" value="MALE FERTILITY FACTOR KL5"/>
    <property type="match status" value="1"/>
</dbReference>